<dbReference type="GeneID" id="87944634"/>
<organism evidence="2 3">
    <name type="scientific">Colletotrichum destructivum</name>
    <dbReference type="NCBI Taxonomy" id="34406"/>
    <lineage>
        <taxon>Eukaryota</taxon>
        <taxon>Fungi</taxon>
        <taxon>Dikarya</taxon>
        <taxon>Ascomycota</taxon>
        <taxon>Pezizomycotina</taxon>
        <taxon>Sordariomycetes</taxon>
        <taxon>Hypocreomycetidae</taxon>
        <taxon>Glomerellales</taxon>
        <taxon>Glomerellaceae</taxon>
        <taxon>Colletotrichum</taxon>
        <taxon>Colletotrichum destructivum species complex</taxon>
    </lineage>
</organism>
<feature type="region of interest" description="Disordered" evidence="1">
    <location>
        <begin position="329"/>
        <end position="353"/>
    </location>
</feature>
<accession>A0AAX4IIM2</accession>
<proteinExistence type="predicted"/>
<dbReference type="Proteomes" id="UP001322277">
    <property type="component" value="Chromosome 5"/>
</dbReference>
<dbReference type="KEGG" id="cdet:87944634"/>
<feature type="region of interest" description="Disordered" evidence="1">
    <location>
        <begin position="285"/>
        <end position="309"/>
    </location>
</feature>
<gene>
    <name evidence="2" type="ORF">CDEST_08131</name>
</gene>
<protein>
    <submittedName>
        <fullName evidence="2">Uncharacterized protein</fullName>
    </submittedName>
</protein>
<reference evidence="3" key="1">
    <citation type="journal article" date="2023" name="bioRxiv">
        <title>Complete genome of the Medicago anthracnose fungus, Colletotrichum destructivum, reveals a mini-chromosome-like region within a core chromosome.</title>
        <authorList>
            <person name="Lapalu N."/>
            <person name="Simon A."/>
            <person name="Lu A."/>
            <person name="Plaumann P.-L."/>
            <person name="Amselem J."/>
            <person name="Pigne S."/>
            <person name="Auger A."/>
            <person name="Koch C."/>
            <person name="Dallery J.-F."/>
            <person name="O'Connell R.J."/>
        </authorList>
    </citation>
    <scope>NUCLEOTIDE SEQUENCE [LARGE SCALE GENOMIC DNA]</scope>
    <source>
        <strain evidence="3">CBS 520.97</strain>
    </source>
</reference>
<dbReference type="EMBL" id="CP137309">
    <property type="protein sequence ID" value="WQF83117.1"/>
    <property type="molecule type" value="Genomic_DNA"/>
</dbReference>
<evidence type="ECO:0000313" key="3">
    <source>
        <dbReference type="Proteomes" id="UP001322277"/>
    </source>
</evidence>
<keyword evidence="3" id="KW-1185">Reference proteome</keyword>
<dbReference type="AlphaFoldDB" id="A0AAX4IIM2"/>
<feature type="compositionally biased region" description="Basic and acidic residues" evidence="1">
    <location>
        <begin position="285"/>
        <end position="299"/>
    </location>
</feature>
<evidence type="ECO:0000313" key="2">
    <source>
        <dbReference type="EMBL" id="WQF83117.1"/>
    </source>
</evidence>
<feature type="region of interest" description="Disordered" evidence="1">
    <location>
        <begin position="1"/>
        <end position="43"/>
    </location>
</feature>
<sequence>MGTSSSHEVRQMVDEAVVALRSGQPPPPLPPQQQQQQQHQPFRRRQLREVISLDDDIVVLDEGVVSGGNGGGGFHYIDYDTDGVWEPSWSSDSDTSACEECCYCLTLKGSECCYDIAECCNSGTKDCCASGRKKCGAKANKTKNKCKECEKIQKCKKCRKKGSSLWNRPKERVDWGGDVVGFSRRPGEQDPQKWGLKVDGHSYLANPGSESATHVCGGTCSCGRRRRQQAVRHRTARRRLDDILGREDELQPQPGRRRTLLFDEFEAFPAGMSGGDRPEDEYQYHERDGLGESRWEPRTRRTTRTRARRDGSVDEEFFMMHGALGDGDRYRDLGDGGGHGGNRGRARSWDRRSDLDERVGEIDDWSEGSSYAVGERDKLVVSRREEGGRRIVRFERF</sequence>
<dbReference type="RefSeq" id="XP_062780341.1">
    <property type="nucleotide sequence ID" value="XM_062924290.1"/>
</dbReference>
<evidence type="ECO:0000256" key="1">
    <source>
        <dbReference type="SAM" id="MobiDB-lite"/>
    </source>
</evidence>
<name>A0AAX4IIM2_9PEZI</name>